<dbReference type="Proteomes" id="UP001311730">
    <property type="component" value="Unassembled WGS sequence"/>
</dbReference>
<dbReference type="RefSeq" id="WP_323982664.1">
    <property type="nucleotide sequence ID" value="NZ_JAYKBW010000003.1"/>
</dbReference>
<comment type="caution">
    <text evidence="1">The sequence shown here is derived from an EMBL/GenBank/DDBJ whole genome shotgun (WGS) entry which is preliminary data.</text>
</comment>
<keyword evidence="2" id="KW-1185">Reference proteome</keyword>
<gene>
    <name evidence="1" type="ORF">VJJ08_02790</name>
</gene>
<evidence type="ECO:0000313" key="1">
    <source>
        <dbReference type="EMBL" id="MEB3074226.1"/>
    </source>
</evidence>
<dbReference type="EMBL" id="JAYKBW010000003">
    <property type="protein sequence ID" value="MEB3074226.1"/>
    <property type="molecule type" value="Genomic_DNA"/>
</dbReference>
<protein>
    <recommendedName>
        <fullName evidence="3">DUF3868 domain-containing protein</fullName>
    </recommendedName>
</protein>
<sequence>MKPLSILFYFLCFPAFMYSQNEPFLNVTLRVQEHTPLMEIRNTTADTIQLFSKLKKESKEASTHILGFRKEGKRYIEGELENCYDCSENYFFLGNTEKPYIKIAPQSSVSTYFPYLSSGTYYFEIQTFYIYQKKRYDLKVTTPEININ</sequence>
<reference evidence="1 2" key="1">
    <citation type="submission" date="2023-12" db="EMBL/GenBank/DDBJ databases">
        <title>Genomic sequences of Capnocytophaga and Parvimonas strains.</title>
        <authorList>
            <person name="Watt R.M."/>
            <person name="Wang M."/>
            <person name="Yang T."/>
            <person name="Tong W.M."/>
        </authorList>
    </citation>
    <scope>NUCLEOTIDE SEQUENCE [LARGE SCALE GENOMIC DNA]</scope>
    <source>
        <strain evidence="1 2">CCUG 13096</strain>
    </source>
</reference>
<accession>A0ABU5Z9U3</accession>
<organism evidence="1 2">
    <name type="scientific">Capnocytophaga gingivalis</name>
    <dbReference type="NCBI Taxonomy" id="1017"/>
    <lineage>
        <taxon>Bacteria</taxon>
        <taxon>Pseudomonadati</taxon>
        <taxon>Bacteroidota</taxon>
        <taxon>Flavobacteriia</taxon>
        <taxon>Flavobacteriales</taxon>
        <taxon>Flavobacteriaceae</taxon>
        <taxon>Capnocytophaga</taxon>
    </lineage>
</organism>
<name>A0ABU5Z9U3_9FLAO</name>
<evidence type="ECO:0000313" key="2">
    <source>
        <dbReference type="Proteomes" id="UP001311730"/>
    </source>
</evidence>
<proteinExistence type="predicted"/>
<evidence type="ECO:0008006" key="3">
    <source>
        <dbReference type="Google" id="ProtNLM"/>
    </source>
</evidence>